<organism evidence="2 3">
    <name type="scientific">Papilio machaon</name>
    <name type="common">Old World swallowtail butterfly</name>
    <dbReference type="NCBI Taxonomy" id="76193"/>
    <lineage>
        <taxon>Eukaryota</taxon>
        <taxon>Metazoa</taxon>
        <taxon>Ecdysozoa</taxon>
        <taxon>Arthropoda</taxon>
        <taxon>Hexapoda</taxon>
        <taxon>Insecta</taxon>
        <taxon>Pterygota</taxon>
        <taxon>Neoptera</taxon>
        <taxon>Endopterygota</taxon>
        <taxon>Lepidoptera</taxon>
        <taxon>Glossata</taxon>
        <taxon>Ditrysia</taxon>
        <taxon>Papilionoidea</taxon>
        <taxon>Papilionidae</taxon>
        <taxon>Papilioninae</taxon>
        <taxon>Papilio</taxon>
    </lineage>
</organism>
<dbReference type="EMBL" id="KQ460211">
    <property type="protein sequence ID" value="KPJ16516.1"/>
    <property type="molecule type" value="Genomic_DNA"/>
</dbReference>
<dbReference type="AlphaFoldDB" id="A0A194RKL4"/>
<dbReference type="STRING" id="76193.A0A194RKL4"/>
<feature type="region of interest" description="Disordered" evidence="1">
    <location>
        <begin position="492"/>
        <end position="521"/>
    </location>
</feature>
<keyword evidence="3" id="KW-1185">Reference proteome</keyword>
<dbReference type="Proteomes" id="UP000053240">
    <property type="component" value="Unassembled WGS sequence"/>
</dbReference>
<sequence>MIASGIVEVNLYMDPISKDDYISIGVYKVGTVSKNVVGEKTISPRSEDFKTGWETVKISLSGSGTFMGYTETSTQQNDKDWDTSILPQDSTTMTPTITDSETDASTLLVPTGSKNKIETITERNIATSLPERLNFYSISKDIKIPDEINETTTEAIVINNELTTELGSSTSIEVNDVKRTTTEYVNYVTASWDFILDHEKSTVAETEGTEYNKTVTTTPKVSSTKHTIIKNRIERDKLRVDMLKTEAITTAGPYITTQQTEANVVTYAQTFKDVDNVLTAPNTTDLETSFKDETVVTNKTPKVQKGTTLQTDLQPLTTTVIPIVENNILLKGKAADGSIVLIDSFRYIPPAYDEDLCSIYDGTIYINDFSTEFYDLTTAEQWTEQTNQESRYFNFKRPSDGIDTYTDKTNNNTTSITYPGIAMYMLDFTTEFLDATTSEQSTDIQIVTQEAPSYTTRTSDVREDTYLTDYSSQRSAQTENLDFPTTSQIISTETSTQQNDKDWDTSILPQDSTTMTPTTTESEIDASTLLVPTDSKNKIETITERNIATSLPERLNFYSISKDIKIPDEINETTTEAIVINNELTTELGSSTSIEVNDVKRTTTEYVNYVTASWDFILDHEKSTVAETEGTEYNKTVTTTPKVSSTKHTIINPIKKDPVMNSIKMQLMLQYGQFAEQLFYLKLCMQIKLRI</sequence>
<protein>
    <submittedName>
        <fullName evidence="2">Uncharacterized protein</fullName>
    </submittedName>
</protein>
<dbReference type="InParanoid" id="A0A194RKL4"/>
<gene>
    <name evidence="2" type="ORF">RR48_08107</name>
</gene>
<accession>A0A194RKL4</accession>
<name>A0A194RKL4_PAPMA</name>
<evidence type="ECO:0000313" key="3">
    <source>
        <dbReference type="Proteomes" id="UP000053240"/>
    </source>
</evidence>
<reference evidence="2 3" key="1">
    <citation type="journal article" date="2015" name="Nat. Commun.">
        <title>Outbred genome sequencing and CRISPR/Cas9 gene editing in butterflies.</title>
        <authorList>
            <person name="Li X."/>
            <person name="Fan D."/>
            <person name="Zhang W."/>
            <person name="Liu G."/>
            <person name="Zhang L."/>
            <person name="Zhao L."/>
            <person name="Fang X."/>
            <person name="Chen L."/>
            <person name="Dong Y."/>
            <person name="Chen Y."/>
            <person name="Ding Y."/>
            <person name="Zhao R."/>
            <person name="Feng M."/>
            <person name="Zhu Y."/>
            <person name="Feng Y."/>
            <person name="Jiang X."/>
            <person name="Zhu D."/>
            <person name="Xiang H."/>
            <person name="Feng X."/>
            <person name="Li S."/>
            <person name="Wang J."/>
            <person name="Zhang G."/>
            <person name="Kronforst M.R."/>
            <person name="Wang W."/>
        </authorList>
    </citation>
    <scope>NUCLEOTIDE SEQUENCE [LARGE SCALE GENOMIC DNA]</scope>
    <source>
        <strain evidence="2">Ya'a_city_454_Pm</strain>
        <tissue evidence="2">Whole body</tissue>
    </source>
</reference>
<evidence type="ECO:0000256" key="1">
    <source>
        <dbReference type="SAM" id="MobiDB-lite"/>
    </source>
</evidence>
<proteinExistence type="predicted"/>
<evidence type="ECO:0000313" key="2">
    <source>
        <dbReference type="EMBL" id="KPJ16516.1"/>
    </source>
</evidence>